<evidence type="ECO:0000313" key="3">
    <source>
        <dbReference type="Proteomes" id="UP000887013"/>
    </source>
</evidence>
<dbReference type="OrthoDB" id="10359303at2759"/>
<protein>
    <submittedName>
        <fullName evidence="2">Uncharacterized protein</fullName>
    </submittedName>
</protein>
<accession>A0A8X6MR99</accession>
<proteinExistence type="predicted"/>
<feature type="region of interest" description="Disordered" evidence="1">
    <location>
        <begin position="94"/>
        <end position="113"/>
    </location>
</feature>
<name>A0A8X6MR99_NEPPI</name>
<evidence type="ECO:0000313" key="2">
    <source>
        <dbReference type="EMBL" id="GFS73386.1"/>
    </source>
</evidence>
<gene>
    <name evidence="2" type="ORF">NPIL_676701</name>
</gene>
<dbReference type="Proteomes" id="UP000887013">
    <property type="component" value="Unassembled WGS sequence"/>
</dbReference>
<dbReference type="EMBL" id="BMAW01001293">
    <property type="protein sequence ID" value="GFS73386.1"/>
    <property type="molecule type" value="Genomic_DNA"/>
</dbReference>
<evidence type="ECO:0000256" key="1">
    <source>
        <dbReference type="SAM" id="MobiDB-lite"/>
    </source>
</evidence>
<sequence length="113" mass="12372">MPRTFPRKLKKLSFPGNDNLVLQVGNAVTSSPTTFAHSFKRVKEVVAATAAFKKRTDRSAITFDPPNLESSRCCLAICQRPLAVGKTMALLRGCPFDPTPTTPETRRHTKGTA</sequence>
<reference evidence="2" key="1">
    <citation type="submission" date="2020-08" db="EMBL/GenBank/DDBJ databases">
        <title>Multicomponent nature underlies the extraordinary mechanical properties of spider dragline silk.</title>
        <authorList>
            <person name="Kono N."/>
            <person name="Nakamura H."/>
            <person name="Mori M."/>
            <person name="Yoshida Y."/>
            <person name="Ohtoshi R."/>
            <person name="Malay A.D."/>
            <person name="Moran D.A.P."/>
            <person name="Tomita M."/>
            <person name="Numata K."/>
            <person name="Arakawa K."/>
        </authorList>
    </citation>
    <scope>NUCLEOTIDE SEQUENCE</scope>
</reference>
<dbReference type="AlphaFoldDB" id="A0A8X6MR99"/>
<organism evidence="2 3">
    <name type="scientific">Nephila pilipes</name>
    <name type="common">Giant wood spider</name>
    <name type="synonym">Nephila maculata</name>
    <dbReference type="NCBI Taxonomy" id="299642"/>
    <lineage>
        <taxon>Eukaryota</taxon>
        <taxon>Metazoa</taxon>
        <taxon>Ecdysozoa</taxon>
        <taxon>Arthropoda</taxon>
        <taxon>Chelicerata</taxon>
        <taxon>Arachnida</taxon>
        <taxon>Araneae</taxon>
        <taxon>Araneomorphae</taxon>
        <taxon>Entelegynae</taxon>
        <taxon>Araneoidea</taxon>
        <taxon>Nephilidae</taxon>
        <taxon>Nephila</taxon>
    </lineage>
</organism>
<keyword evidence="3" id="KW-1185">Reference proteome</keyword>
<comment type="caution">
    <text evidence="2">The sequence shown here is derived from an EMBL/GenBank/DDBJ whole genome shotgun (WGS) entry which is preliminary data.</text>
</comment>